<evidence type="ECO:0000313" key="1">
    <source>
        <dbReference type="EMBL" id="KAG0470526.1"/>
    </source>
</evidence>
<evidence type="ECO:0000313" key="2">
    <source>
        <dbReference type="Proteomes" id="UP000636800"/>
    </source>
</evidence>
<dbReference type="OrthoDB" id="423462at2759"/>
<proteinExistence type="predicted"/>
<comment type="caution">
    <text evidence="1">The sequence shown here is derived from an EMBL/GenBank/DDBJ whole genome shotgun (WGS) entry which is preliminary data.</text>
</comment>
<protein>
    <submittedName>
        <fullName evidence="1">Uncharacterized protein</fullName>
    </submittedName>
</protein>
<dbReference type="EMBL" id="JADCNL010000008">
    <property type="protein sequence ID" value="KAG0470526.1"/>
    <property type="molecule type" value="Genomic_DNA"/>
</dbReference>
<dbReference type="AlphaFoldDB" id="A0A835QCD3"/>
<dbReference type="Proteomes" id="UP000636800">
    <property type="component" value="Unassembled WGS sequence"/>
</dbReference>
<organism evidence="1 2">
    <name type="scientific">Vanilla planifolia</name>
    <name type="common">Vanilla</name>
    <dbReference type="NCBI Taxonomy" id="51239"/>
    <lineage>
        <taxon>Eukaryota</taxon>
        <taxon>Viridiplantae</taxon>
        <taxon>Streptophyta</taxon>
        <taxon>Embryophyta</taxon>
        <taxon>Tracheophyta</taxon>
        <taxon>Spermatophyta</taxon>
        <taxon>Magnoliopsida</taxon>
        <taxon>Liliopsida</taxon>
        <taxon>Asparagales</taxon>
        <taxon>Orchidaceae</taxon>
        <taxon>Vanilloideae</taxon>
        <taxon>Vanilleae</taxon>
        <taxon>Vanilla</taxon>
    </lineage>
</organism>
<name>A0A835QCD3_VANPL</name>
<sequence length="67" mass="7330">MSHKAYNVVEIGISDAIKHSKSVSSPEADKSLCQVSYLVWQPYHKYHNTASASKTNGKRRVALPASG</sequence>
<gene>
    <name evidence="1" type="ORF">HPP92_017226</name>
</gene>
<reference evidence="1 2" key="1">
    <citation type="journal article" date="2020" name="Nat. Food">
        <title>A phased Vanilla planifolia genome enables genetic improvement of flavour and production.</title>
        <authorList>
            <person name="Hasing T."/>
            <person name="Tang H."/>
            <person name="Brym M."/>
            <person name="Khazi F."/>
            <person name="Huang T."/>
            <person name="Chambers A.H."/>
        </authorList>
    </citation>
    <scope>NUCLEOTIDE SEQUENCE [LARGE SCALE GENOMIC DNA]</scope>
    <source>
        <tissue evidence="1">Leaf</tissue>
    </source>
</reference>
<keyword evidence="2" id="KW-1185">Reference proteome</keyword>
<accession>A0A835QCD3</accession>